<proteinExistence type="predicted"/>
<dbReference type="EMBL" id="JFKE01000002">
    <property type="protein sequence ID" value="KAJ56362.1"/>
    <property type="molecule type" value="Genomic_DNA"/>
</dbReference>
<dbReference type="AlphaFoldDB" id="A0A037ZLF1"/>
<dbReference type="Proteomes" id="UP000026249">
    <property type="component" value="Unassembled WGS sequence"/>
</dbReference>
<reference evidence="2 3" key="1">
    <citation type="submission" date="2014-03" db="EMBL/GenBank/DDBJ databases">
        <title>Draft Genome Sequence of Actibacterium mucosum KCTC 23349, a Marine Alphaproteobacterium with Complex Ionic Requirements Isolated from Mediterranean Seawater at Malvarrosa Beach, Valencia, Spain.</title>
        <authorList>
            <person name="Arahal D.R."/>
            <person name="Shao Z."/>
            <person name="Lai Q."/>
            <person name="Pujalte M.J."/>
        </authorList>
    </citation>
    <scope>NUCLEOTIDE SEQUENCE [LARGE SCALE GENOMIC DNA]</scope>
    <source>
        <strain evidence="2 3">KCTC 23349</strain>
    </source>
</reference>
<feature type="chain" id="PRO_5001564481" description="Nickel transport protein" evidence="1">
    <location>
        <begin position="25"/>
        <end position="115"/>
    </location>
</feature>
<sequence length="115" mass="11980">MDGSVIRALALSCLAVAVPFGAAAHQLVVFASVECAAVTVEAKFSNGRVTQQGDVRVLDGENNLLTTLQLGRDGTATVPLDSVDHSGGLVIEVDTGSHDNYWIVTPEDIARKCGS</sequence>
<feature type="signal peptide" evidence="1">
    <location>
        <begin position="1"/>
        <end position="24"/>
    </location>
</feature>
<dbReference type="STRING" id="1454373.ACMU_05300"/>
<accession>A0A037ZLF1</accession>
<evidence type="ECO:0000313" key="3">
    <source>
        <dbReference type="Proteomes" id="UP000026249"/>
    </source>
</evidence>
<keyword evidence="3" id="KW-1185">Reference proteome</keyword>
<comment type="caution">
    <text evidence="2">The sequence shown here is derived from an EMBL/GenBank/DDBJ whole genome shotgun (WGS) entry which is preliminary data.</text>
</comment>
<protein>
    <recommendedName>
        <fullName evidence="4">Nickel transport protein</fullName>
    </recommendedName>
</protein>
<evidence type="ECO:0000256" key="1">
    <source>
        <dbReference type="SAM" id="SignalP"/>
    </source>
</evidence>
<name>A0A037ZLF1_9RHOB</name>
<gene>
    <name evidence="2" type="ORF">ACMU_05300</name>
</gene>
<organism evidence="2 3">
    <name type="scientific">Actibacterium mucosum KCTC 23349</name>
    <dbReference type="NCBI Taxonomy" id="1454373"/>
    <lineage>
        <taxon>Bacteria</taxon>
        <taxon>Pseudomonadati</taxon>
        <taxon>Pseudomonadota</taxon>
        <taxon>Alphaproteobacteria</taxon>
        <taxon>Rhodobacterales</taxon>
        <taxon>Roseobacteraceae</taxon>
        <taxon>Actibacterium</taxon>
    </lineage>
</organism>
<evidence type="ECO:0008006" key="4">
    <source>
        <dbReference type="Google" id="ProtNLM"/>
    </source>
</evidence>
<keyword evidence="1" id="KW-0732">Signal</keyword>
<evidence type="ECO:0000313" key="2">
    <source>
        <dbReference type="EMBL" id="KAJ56362.1"/>
    </source>
</evidence>